<comment type="caution">
    <text evidence="2">The sequence shown here is derived from an EMBL/GenBank/DDBJ whole genome shotgun (WGS) entry which is preliminary data.</text>
</comment>
<keyword evidence="1" id="KW-0812">Transmembrane</keyword>
<keyword evidence="1" id="KW-1133">Transmembrane helix</keyword>
<gene>
    <name evidence="2" type="ORF">J3S90_09155</name>
</gene>
<proteinExistence type="predicted"/>
<evidence type="ECO:0000256" key="1">
    <source>
        <dbReference type="SAM" id="Phobius"/>
    </source>
</evidence>
<evidence type="ECO:0000313" key="2">
    <source>
        <dbReference type="EMBL" id="MBP4141969.1"/>
    </source>
</evidence>
<evidence type="ECO:0008006" key="4">
    <source>
        <dbReference type="Google" id="ProtNLM"/>
    </source>
</evidence>
<feature type="transmembrane region" description="Helical" evidence="1">
    <location>
        <begin position="12"/>
        <end position="34"/>
    </location>
</feature>
<dbReference type="RefSeq" id="WP_210645939.1">
    <property type="nucleotide sequence ID" value="NZ_JAGFBU010000003.1"/>
</dbReference>
<dbReference type="Proteomes" id="UP000674217">
    <property type="component" value="Unassembled WGS sequence"/>
</dbReference>
<reference evidence="2 3" key="1">
    <citation type="submission" date="2021-03" db="EMBL/GenBank/DDBJ databases">
        <title>Flavobacterium Flabelliformis Sp. Nov. And Flavobacterium Geliluteum Sp. Nov., Two Novel Multidrug Resistant Psychrophilic Species Isolated From Antarctica.</title>
        <authorList>
            <person name="Kralova S."/>
            <person name="Busse H.J."/>
            <person name="Bezdicek M."/>
            <person name="Nykrynova M."/>
            <person name="Kroupova E."/>
            <person name="Krsek D."/>
            <person name="Sedlacek I."/>
        </authorList>
    </citation>
    <scope>NUCLEOTIDE SEQUENCE [LARGE SCALE GENOMIC DNA]</scope>
    <source>
        <strain evidence="2 3">P4023</strain>
    </source>
</reference>
<dbReference type="Gene3D" id="3.30.1330.60">
    <property type="entry name" value="OmpA-like domain"/>
    <property type="match status" value="1"/>
</dbReference>
<keyword evidence="1" id="KW-0472">Membrane</keyword>
<protein>
    <recommendedName>
        <fullName evidence="4">OmpA-like domain-containing protein</fullName>
    </recommendedName>
</protein>
<dbReference type="InterPro" id="IPR036737">
    <property type="entry name" value="OmpA-like_sf"/>
</dbReference>
<keyword evidence="3" id="KW-1185">Reference proteome</keyword>
<sequence length="205" mass="24213">MSKKTNFFWASYADLMTSLFFIMLVLFVLTVVMMKRQSKATVEQLKKIVEIQNSVKELDTRYFSYQEEYKRFTLKKQIQFEPANSEIKEEYKDYLLDVGKNIESLIVRLQNEYKNNDIKYMIIIEGMASRDQYKYNDELSYLRALSLLKLWDSNNIHFDPNFCELQVAGSGTRGVGRYSGKDETKNQQFLIQIIPKIGKIENQDN</sequence>
<organism evidence="2 3">
    <name type="scientific">Flavobacterium flabelliforme</name>
    <dbReference type="NCBI Taxonomy" id="2816119"/>
    <lineage>
        <taxon>Bacteria</taxon>
        <taxon>Pseudomonadati</taxon>
        <taxon>Bacteroidota</taxon>
        <taxon>Flavobacteriia</taxon>
        <taxon>Flavobacteriales</taxon>
        <taxon>Flavobacteriaceae</taxon>
        <taxon>Flavobacterium</taxon>
    </lineage>
</organism>
<name>A0ABS5CTL8_9FLAO</name>
<accession>A0ABS5CTL8</accession>
<evidence type="ECO:0000313" key="3">
    <source>
        <dbReference type="Proteomes" id="UP000674217"/>
    </source>
</evidence>
<dbReference type="EMBL" id="JAGFBU010000003">
    <property type="protein sequence ID" value="MBP4141969.1"/>
    <property type="molecule type" value="Genomic_DNA"/>
</dbReference>